<evidence type="ECO:0000256" key="4">
    <source>
        <dbReference type="ARBA" id="ARBA00023136"/>
    </source>
</evidence>
<accession>A0A6B9F3E9</accession>
<feature type="transmembrane region" description="Helical" evidence="5">
    <location>
        <begin position="327"/>
        <end position="350"/>
    </location>
</feature>
<dbReference type="InterPro" id="IPR051533">
    <property type="entry name" value="WaaL-like"/>
</dbReference>
<sequence>MTQKISKKKMLGESYTTNYLKIRRATILFSTVLFALYPYRITLNSIIHIPYDTIILSNYILLPIFLFVIFVCTYRRISIMKASLEIFFSCILLFVFIGISIVWSPKISYSFQKYTYIIFQLPVLVSFVTFVISNNRQNIRAFIFATLCGSYILMLALLWGSIFSNGIHTIINEGTYIGVNRLLGVGIVCSIFVIMDVKNNTLRILFGFFSLMNLFFMTQTGGRGPLIAVIISLIFSLVWNYNTGKVRDYLWYMITLFVSLIILVLNGGRTINRLLSLIHDPGRSAIIRIDMAIHSVNLFLERPLLGHGIGSFPTLYKSGTYMYPHNIFLEILVESGTIGIIFLSFFIYYVSITVIKYRNHNYRLAGLISSLIIYSLINASVSFDIPGNKVFFIYSAMVLALFGYDSSNGSV</sequence>
<feature type="transmembrane region" description="Helical" evidence="5">
    <location>
        <begin position="362"/>
        <end position="381"/>
    </location>
</feature>
<feature type="transmembrane region" description="Helical" evidence="5">
    <location>
        <begin position="249"/>
        <end position="267"/>
    </location>
</feature>
<feature type="transmembrane region" description="Helical" evidence="5">
    <location>
        <begin position="174"/>
        <end position="194"/>
    </location>
</feature>
<proteinExistence type="predicted"/>
<feature type="transmembrane region" description="Helical" evidence="5">
    <location>
        <begin position="86"/>
        <end position="104"/>
    </location>
</feature>
<keyword evidence="2 5" id="KW-0812">Transmembrane</keyword>
<organism evidence="7 8">
    <name type="scientific">Haloplanus rallus</name>
    <dbReference type="NCBI Taxonomy" id="1816183"/>
    <lineage>
        <taxon>Archaea</taxon>
        <taxon>Methanobacteriati</taxon>
        <taxon>Methanobacteriota</taxon>
        <taxon>Stenosarchaea group</taxon>
        <taxon>Halobacteria</taxon>
        <taxon>Halobacteriales</taxon>
        <taxon>Haloferacaceae</taxon>
        <taxon>Haloplanus</taxon>
    </lineage>
</organism>
<dbReference type="Pfam" id="PF04932">
    <property type="entry name" value="Wzy_C"/>
    <property type="match status" value="1"/>
</dbReference>
<dbReference type="PANTHER" id="PTHR37422:SF17">
    <property type="entry name" value="O-ANTIGEN LIGASE"/>
    <property type="match status" value="1"/>
</dbReference>
<evidence type="ECO:0000259" key="6">
    <source>
        <dbReference type="Pfam" id="PF04932"/>
    </source>
</evidence>
<keyword evidence="4 5" id="KW-0472">Membrane</keyword>
<feature type="domain" description="O-antigen ligase-related" evidence="6">
    <location>
        <begin position="210"/>
        <end position="343"/>
    </location>
</feature>
<dbReference type="InterPro" id="IPR007016">
    <property type="entry name" value="O-antigen_ligase-rel_domated"/>
</dbReference>
<protein>
    <submittedName>
        <fullName evidence="7">O-antigen ligase family protein</fullName>
    </submittedName>
</protein>
<dbReference type="GO" id="GO:0016020">
    <property type="term" value="C:membrane"/>
    <property type="evidence" value="ECO:0007669"/>
    <property type="project" value="UniProtKB-SubCell"/>
</dbReference>
<feature type="transmembrane region" description="Helical" evidence="5">
    <location>
        <begin position="21"/>
        <end position="41"/>
    </location>
</feature>
<dbReference type="PANTHER" id="PTHR37422">
    <property type="entry name" value="TEICHURONIC ACID BIOSYNTHESIS PROTEIN TUAE"/>
    <property type="match status" value="1"/>
</dbReference>
<feature type="transmembrane region" description="Helical" evidence="5">
    <location>
        <begin position="201"/>
        <end position="218"/>
    </location>
</feature>
<evidence type="ECO:0000256" key="5">
    <source>
        <dbReference type="SAM" id="Phobius"/>
    </source>
</evidence>
<name>A0A6B9F3E9_9EURY</name>
<evidence type="ECO:0000256" key="3">
    <source>
        <dbReference type="ARBA" id="ARBA00022989"/>
    </source>
</evidence>
<keyword evidence="3 5" id="KW-1133">Transmembrane helix</keyword>
<evidence type="ECO:0000313" key="7">
    <source>
        <dbReference type="EMBL" id="QGX94808.1"/>
    </source>
</evidence>
<evidence type="ECO:0000256" key="1">
    <source>
        <dbReference type="ARBA" id="ARBA00004141"/>
    </source>
</evidence>
<dbReference type="GO" id="GO:0016874">
    <property type="term" value="F:ligase activity"/>
    <property type="evidence" value="ECO:0007669"/>
    <property type="project" value="UniProtKB-KW"/>
</dbReference>
<feature type="transmembrane region" description="Helical" evidence="5">
    <location>
        <begin position="53"/>
        <end position="74"/>
    </location>
</feature>
<feature type="transmembrane region" description="Helical" evidence="5">
    <location>
        <begin position="141"/>
        <end position="162"/>
    </location>
</feature>
<keyword evidence="8" id="KW-1185">Reference proteome</keyword>
<evidence type="ECO:0000313" key="8">
    <source>
        <dbReference type="Proteomes" id="UP000428325"/>
    </source>
</evidence>
<gene>
    <name evidence="7" type="ORF">EI982_08365</name>
</gene>
<dbReference type="KEGG" id="hra:EI982_08365"/>
<keyword evidence="7" id="KW-0436">Ligase</keyword>
<evidence type="ECO:0000256" key="2">
    <source>
        <dbReference type="ARBA" id="ARBA00022692"/>
    </source>
</evidence>
<dbReference type="Proteomes" id="UP000428325">
    <property type="component" value="Chromosome"/>
</dbReference>
<dbReference type="AlphaFoldDB" id="A0A6B9F3E9"/>
<feature type="transmembrane region" description="Helical" evidence="5">
    <location>
        <begin position="224"/>
        <end position="242"/>
    </location>
</feature>
<reference evidence="7 8" key="1">
    <citation type="submission" date="2018-12" db="EMBL/GenBank/DDBJ databases">
        <title>Complete genome sequence of Haloplanus rallus MBLA0036.</title>
        <authorList>
            <person name="Nam Y.-d."/>
            <person name="Kang J."/>
            <person name="Chung W.-H."/>
            <person name="Park Y.S."/>
        </authorList>
    </citation>
    <scope>NUCLEOTIDE SEQUENCE [LARGE SCALE GENOMIC DNA]</scope>
    <source>
        <strain evidence="7 8">MBLA0036</strain>
    </source>
</reference>
<dbReference type="EMBL" id="CP034345">
    <property type="protein sequence ID" value="QGX94808.1"/>
    <property type="molecule type" value="Genomic_DNA"/>
</dbReference>
<comment type="subcellular location">
    <subcellularLocation>
        <location evidence="1">Membrane</location>
        <topology evidence="1">Multi-pass membrane protein</topology>
    </subcellularLocation>
</comment>
<feature type="transmembrane region" description="Helical" evidence="5">
    <location>
        <begin position="116"/>
        <end position="134"/>
    </location>
</feature>